<name>A0A7Y9LV72_9MICC</name>
<sequence>MDIMESSEQAVAAFEAVAEELAGSGTVPGNTFGARALMVDKKAIACLHGEAMAFKLGRDSSEHAKALALAGATLFDPSGMHRPFKDWVEIPVEFEERWLGFAQAALQLRIKG</sequence>
<proteinExistence type="predicted"/>
<dbReference type="EMBL" id="JACBYQ010000002">
    <property type="protein sequence ID" value="NYE96179.1"/>
    <property type="molecule type" value="Genomic_DNA"/>
</dbReference>
<evidence type="ECO:0000313" key="1">
    <source>
        <dbReference type="EMBL" id="NYE96179.1"/>
    </source>
</evidence>
<protein>
    <recommendedName>
        <fullName evidence="3">TfoX N-terminal domain-containing protein</fullName>
    </recommendedName>
</protein>
<keyword evidence="2" id="KW-1185">Reference proteome</keyword>
<organism evidence="1 2">
    <name type="scientific">Psychromicrobium silvestre</name>
    <dbReference type="NCBI Taxonomy" id="1645614"/>
    <lineage>
        <taxon>Bacteria</taxon>
        <taxon>Bacillati</taxon>
        <taxon>Actinomycetota</taxon>
        <taxon>Actinomycetes</taxon>
        <taxon>Micrococcales</taxon>
        <taxon>Micrococcaceae</taxon>
        <taxon>Psychromicrobium</taxon>
    </lineage>
</organism>
<dbReference type="RefSeq" id="WP_179389871.1">
    <property type="nucleotide sequence ID" value="NZ_JACBYQ010000002.1"/>
</dbReference>
<dbReference type="Proteomes" id="UP000521748">
    <property type="component" value="Unassembled WGS sequence"/>
</dbReference>
<evidence type="ECO:0000313" key="2">
    <source>
        <dbReference type="Proteomes" id="UP000521748"/>
    </source>
</evidence>
<gene>
    <name evidence="1" type="ORF">FHU41_002429</name>
</gene>
<accession>A0A7Y9LV72</accession>
<evidence type="ECO:0008006" key="3">
    <source>
        <dbReference type="Google" id="ProtNLM"/>
    </source>
</evidence>
<reference evidence="1 2" key="1">
    <citation type="submission" date="2020-07" db="EMBL/GenBank/DDBJ databases">
        <title>Sequencing the genomes of 1000 actinobacteria strains.</title>
        <authorList>
            <person name="Klenk H.-P."/>
        </authorList>
    </citation>
    <scope>NUCLEOTIDE SEQUENCE [LARGE SCALE GENOMIC DNA]</scope>
    <source>
        <strain evidence="1 2">DSM 102047</strain>
    </source>
</reference>
<comment type="caution">
    <text evidence="1">The sequence shown here is derived from an EMBL/GenBank/DDBJ whole genome shotgun (WGS) entry which is preliminary data.</text>
</comment>
<dbReference type="AlphaFoldDB" id="A0A7Y9LV72"/>